<keyword evidence="2" id="KW-1185">Reference proteome</keyword>
<dbReference type="EMBL" id="FMWG01000007">
    <property type="protein sequence ID" value="SCZ67309.1"/>
    <property type="molecule type" value="Genomic_DNA"/>
</dbReference>
<accession>A0A1G5R1U7</accession>
<gene>
    <name evidence="1" type="ORF">SAMN04488118_10729</name>
</gene>
<dbReference type="Proteomes" id="UP000198767">
    <property type="component" value="Unassembled WGS sequence"/>
</dbReference>
<dbReference type="STRING" id="1156985.SAMN04488118_10729"/>
<dbReference type="AlphaFoldDB" id="A0A1G5R1U7"/>
<protein>
    <submittedName>
        <fullName evidence="1">Uncharacterized protein</fullName>
    </submittedName>
</protein>
<name>A0A1G5R1U7_9RHOB</name>
<organism evidence="1 2">
    <name type="scientific">Epibacterium ulvae</name>
    <dbReference type="NCBI Taxonomy" id="1156985"/>
    <lineage>
        <taxon>Bacteria</taxon>
        <taxon>Pseudomonadati</taxon>
        <taxon>Pseudomonadota</taxon>
        <taxon>Alphaproteobacteria</taxon>
        <taxon>Rhodobacterales</taxon>
        <taxon>Roseobacteraceae</taxon>
        <taxon>Epibacterium</taxon>
    </lineage>
</organism>
<evidence type="ECO:0000313" key="2">
    <source>
        <dbReference type="Proteomes" id="UP000198767"/>
    </source>
</evidence>
<sequence>MIDPNIKLLTNPVSSKAEIEKAFMEARVQDGIFPAGAFRIALPKLWGVDTAGEDIIPSVERPVVPIARFTPGHKGAVGSDLDAKVVVYGAYLERVLNGADWLRAFASSQGWSLVDLRELPTAYGLMGDAVALSHDGRLHRMLTIKDGNHLFLVDGSARPDSDPKDPMLQEIGLLACSRFSLLSPSGRYFAEEMTRQSLQGARVSASFLLPVSWTAVEGIDAPRDGAALHFIQHNHKSNLGTLIAVLGGDRETHATALEAIVLDKLSAQGAMFMTSSTVGQGTQGDFEVVQFEARWQERAHTVLSLRGRIDGRPVSIQMISATSEVNIEQWAVNRRVFDIVAQTLSSV</sequence>
<dbReference type="OrthoDB" id="7347747at2"/>
<proteinExistence type="predicted"/>
<dbReference type="RefSeq" id="WP_090219262.1">
    <property type="nucleotide sequence ID" value="NZ_FMWG01000007.1"/>
</dbReference>
<reference evidence="1 2" key="1">
    <citation type="submission" date="2016-10" db="EMBL/GenBank/DDBJ databases">
        <authorList>
            <person name="de Groot N.N."/>
        </authorList>
    </citation>
    <scope>NUCLEOTIDE SEQUENCE [LARGE SCALE GENOMIC DNA]</scope>
    <source>
        <strain evidence="1 2">U95</strain>
    </source>
</reference>
<evidence type="ECO:0000313" key="1">
    <source>
        <dbReference type="EMBL" id="SCZ67309.1"/>
    </source>
</evidence>